<keyword evidence="4" id="KW-0732">Signal</keyword>
<feature type="domain" description="Glycoside hydrolase family 2" evidence="9">
    <location>
        <begin position="700"/>
        <end position="763"/>
    </location>
</feature>
<dbReference type="Pfam" id="PF18565">
    <property type="entry name" value="Glyco_hydro2_C5"/>
    <property type="match status" value="1"/>
</dbReference>
<sequence length="924" mass="101811">MIATVRNIWLVVLCISALPVLAQTNTTVVSIRERLLLDSGWRFAFGHPYNTDKDFGHATGYFSYLAKAGYADGPADAAFDDRAWRKLSLPHDWAAEQDFSPQGSFSHGFKQVGRHFPDKSIGWYRKAFHVTSAELGRRITVAFDGVFRNATVWINGHFLGVESSGYSSFEYDITDYINYGGNNVLAVRVDATMEEGWFYEGAGIYRHVWLVKTAPLHVAANGVVVNTTLENNAAQVQAGVTIQNDALQGKMCAVKVAVVDAAGKTVATAWKEGVEVAALQHKEIALALRVTDARLWELDNPYLYKLVTTVLAEGKETDVTTTSFGIRTIRFDAATGFFLNDKPVKLKGTNNHQDHAGVGTAIPDALVDYRIQALKDMGANAYRCSHHPPAPELLDACDRLGMLVIDETRLMGTSGQPLQDLKRMIVRDRNHPSIFCWSVGNEEWRIENGETGARMATTLQAYAKSLDSTRYTTAGISGGFASGISDVLEVMGYNYLGNGDIEAHHKRFPQQPGMGTEEGSTFATRGVYVNDTARQYMAAYDRKPRPSFYSIEEGWRFYADRPYLAGLFIWTGFDYRGEPTPFGWPSVNSYFGMMDICGFPKDDYYYLQSWWSNKPVLHLLPHWNWAGKEGQLIDVWAYSNCDEVELLVNRKSQGKKRMTRNGHLEWKVPYVPGVLEAVGYKNGKAVLWEKRITAQAPAVITLAAHKPAVVANGSDVAVVTVGVTDAQGHVVPMADNDITFALSGPGRIIGVGNGNPTSLEKEQFLDEITNLPVQQVERKNTEDKKEFVYKGQFMLPAVLDSTDITFFYKSIGSIQSVTVNGVVLAKDIALNAAGNVFLLNKSVIKPGMNEVLITGKPIAKLHDWDVVNTDAGVVQVLRYAVSWKRKLFNGAAQVIIQAAGPAGNIQLKASGKGLTPAVLTIPSL</sequence>
<accession>A0A173M978</accession>
<evidence type="ECO:0000259" key="7">
    <source>
        <dbReference type="Pfam" id="PF02837"/>
    </source>
</evidence>
<dbReference type="SUPFAM" id="SSF49303">
    <property type="entry name" value="beta-Galactosidase/glucuronidase domain"/>
    <property type="match status" value="1"/>
</dbReference>
<dbReference type="InterPro" id="IPR040605">
    <property type="entry name" value="Glyco_hydro2_dom5"/>
</dbReference>
<reference evidence="11" key="1">
    <citation type="submission" date="2017-01" db="EMBL/GenBank/DDBJ databases">
        <authorList>
            <person name="Varghese N."/>
            <person name="Submissions S."/>
        </authorList>
    </citation>
    <scope>NUCLEOTIDE SEQUENCE [LARGE SCALE GENOMIC DNA]</scope>
    <source>
        <strain evidence="11">DSM 21054</strain>
    </source>
</reference>
<gene>
    <name evidence="10" type="ORF">SAMN05421788_104168</name>
</gene>
<dbReference type="STRING" id="477680.SAMN05421788_104168"/>
<feature type="domain" description="DUF4982" evidence="8">
    <location>
        <begin position="630"/>
        <end position="686"/>
    </location>
</feature>
<dbReference type="PANTHER" id="PTHR42732:SF1">
    <property type="entry name" value="BETA-MANNOSIDASE"/>
    <property type="match status" value="1"/>
</dbReference>
<dbReference type="InterPro" id="IPR006104">
    <property type="entry name" value="Glyco_hydro_2_N"/>
</dbReference>
<feature type="domain" description="Glycoside hydrolase family 2 immunoglobulin-like beta-sandwich" evidence="5">
    <location>
        <begin position="222"/>
        <end position="327"/>
    </location>
</feature>
<evidence type="ECO:0000256" key="4">
    <source>
        <dbReference type="SAM" id="SignalP"/>
    </source>
</evidence>
<dbReference type="Pfam" id="PF00703">
    <property type="entry name" value="Glyco_hydro_2"/>
    <property type="match status" value="1"/>
</dbReference>
<evidence type="ECO:0000313" key="11">
    <source>
        <dbReference type="Proteomes" id="UP000186917"/>
    </source>
</evidence>
<dbReference type="Pfam" id="PF02836">
    <property type="entry name" value="Glyco_hydro_2_C"/>
    <property type="match status" value="2"/>
</dbReference>
<keyword evidence="3" id="KW-0326">Glycosidase</keyword>
<dbReference type="InterPro" id="IPR051913">
    <property type="entry name" value="GH2_Domain-Containing"/>
</dbReference>
<dbReference type="Gene3D" id="2.60.120.260">
    <property type="entry name" value="Galactose-binding domain-like"/>
    <property type="match status" value="1"/>
</dbReference>
<dbReference type="OrthoDB" id="9801077at2"/>
<feature type="domain" description="Glycosyl hydrolases family 2 sugar binding" evidence="7">
    <location>
        <begin position="121"/>
        <end position="213"/>
    </location>
</feature>
<dbReference type="NCBIfam" id="NF041462">
    <property type="entry name" value="GalA"/>
    <property type="match status" value="1"/>
</dbReference>
<dbReference type="InterPro" id="IPR006102">
    <property type="entry name" value="Ig-like_GH2"/>
</dbReference>
<name>A0A173M978_9BACT</name>
<evidence type="ECO:0000256" key="1">
    <source>
        <dbReference type="ARBA" id="ARBA00007401"/>
    </source>
</evidence>
<feature type="domain" description="Glycoside hydrolase family 2 catalytic" evidence="6">
    <location>
        <begin position="418"/>
        <end position="473"/>
    </location>
</feature>
<evidence type="ECO:0000259" key="8">
    <source>
        <dbReference type="Pfam" id="PF16355"/>
    </source>
</evidence>
<dbReference type="InterPro" id="IPR036156">
    <property type="entry name" value="Beta-gal/glucu_dom_sf"/>
</dbReference>
<dbReference type="InterPro" id="IPR017853">
    <property type="entry name" value="GH"/>
</dbReference>
<dbReference type="Gene3D" id="3.20.20.80">
    <property type="entry name" value="Glycosidases"/>
    <property type="match status" value="1"/>
</dbReference>
<dbReference type="PRINTS" id="PR00132">
    <property type="entry name" value="GLHYDRLASE2"/>
</dbReference>
<feature type="signal peptide" evidence="4">
    <location>
        <begin position="1"/>
        <end position="22"/>
    </location>
</feature>
<dbReference type="RefSeq" id="WP_076379818.1">
    <property type="nucleotide sequence ID" value="NZ_AP017422.1"/>
</dbReference>
<feature type="chain" id="PRO_5030022610" evidence="4">
    <location>
        <begin position="23"/>
        <end position="924"/>
    </location>
</feature>
<dbReference type="Proteomes" id="UP000186917">
    <property type="component" value="Unassembled WGS sequence"/>
</dbReference>
<dbReference type="PANTHER" id="PTHR42732">
    <property type="entry name" value="BETA-GALACTOSIDASE"/>
    <property type="match status" value="1"/>
</dbReference>
<dbReference type="KEGG" id="fln:FLA_0075"/>
<evidence type="ECO:0000259" key="9">
    <source>
        <dbReference type="Pfam" id="PF18565"/>
    </source>
</evidence>
<dbReference type="InterPro" id="IPR008964">
    <property type="entry name" value="Invasin/intimin_cell_adhesion"/>
</dbReference>
<dbReference type="InterPro" id="IPR006101">
    <property type="entry name" value="Glyco_hydro_2"/>
</dbReference>
<comment type="similarity">
    <text evidence="1">Belongs to the glycosyl hydrolase 2 family.</text>
</comment>
<dbReference type="GO" id="GO:0004553">
    <property type="term" value="F:hydrolase activity, hydrolyzing O-glycosyl compounds"/>
    <property type="evidence" value="ECO:0007669"/>
    <property type="project" value="InterPro"/>
</dbReference>
<evidence type="ECO:0000256" key="3">
    <source>
        <dbReference type="ARBA" id="ARBA00023295"/>
    </source>
</evidence>
<dbReference type="GO" id="GO:0005975">
    <property type="term" value="P:carbohydrate metabolic process"/>
    <property type="evidence" value="ECO:0007669"/>
    <property type="project" value="InterPro"/>
</dbReference>
<keyword evidence="11" id="KW-1185">Reference proteome</keyword>
<proteinExistence type="inferred from homology"/>
<organism evidence="10 11">
    <name type="scientific">Filimonas lacunae</name>
    <dbReference type="NCBI Taxonomy" id="477680"/>
    <lineage>
        <taxon>Bacteria</taxon>
        <taxon>Pseudomonadati</taxon>
        <taxon>Bacteroidota</taxon>
        <taxon>Chitinophagia</taxon>
        <taxon>Chitinophagales</taxon>
        <taxon>Chitinophagaceae</taxon>
        <taxon>Filimonas</taxon>
    </lineage>
</organism>
<dbReference type="SUPFAM" id="SSF51445">
    <property type="entry name" value="(Trans)glycosidases"/>
    <property type="match status" value="1"/>
</dbReference>
<feature type="domain" description="Glycoside hydrolase family 2 catalytic" evidence="6">
    <location>
        <begin position="337"/>
        <end position="413"/>
    </location>
</feature>
<dbReference type="InterPro" id="IPR032311">
    <property type="entry name" value="DUF4982"/>
</dbReference>
<dbReference type="EMBL" id="FTOR01000004">
    <property type="protein sequence ID" value="SIT15498.1"/>
    <property type="molecule type" value="Genomic_DNA"/>
</dbReference>
<dbReference type="Gene3D" id="2.60.40.10">
    <property type="entry name" value="Immunoglobulins"/>
    <property type="match status" value="4"/>
</dbReference>
<keyword evidence="2" id="KW-0378">Hydrolase</keyword>
<evidence type="ECO:0000256" key="2">
    <source>
        <dbReference type="ARBA" id="ARBA00022801"/>
    </source>
</evidence>
<dbReference type="InterPro" id="IPR008979">
    <property type="entry name" value="Galactose-bd-like_sf"/>
</dbReference>
<dbReference type="SUPFAM" id="SSF49373">
    <property type="entry name" value="Invasin/intimin cell-adhesion fragments"/>
    <property type="match status" value="1"/>
</dbReference>
<dbReference type="InterPro" id="IPR013783">
    <property type="entry name" value="Ig-like_fold"/>
</dbReference>
<evidence type="ECO:0000259" key="5">
    <source>
        <dbReference type="Pfam" id="PF00703"/>
    </source>
</evidence>
<dbReference type="InterPro" id="IPR048230">
    <property type="entry name" value="GalA-like"/>
</dbReference>
<dbReference type="AlphaFoldDB" id="A0A173M978"/>
<dbReference type="Pfam" id="PF02837">
    <property type="entry name" value="Glyco_hydro_2_N"/>
    <property type="match status" value="1"/>
</dbReference>
<dbReference type="SUPFAM" id="SSF49785">
    <property type="entry name" value="Galactose-binding domain-like"/>
    <property type="match status" value="1"/>
</dbReference>
<dbReference type="Pfam" id="PF16355">
    <property type="entry name" value="DUF4982"/>
    <property type="match status" value="1"/>
</dbReference>
<dbReference type="InterPro" id="IPR006103">
    <property type="entry name" value="Glyco_hydro_2_cat"/>
</dbReference>
<evidence type="ECO:0000259" key="6">
    <source>
        <dbReference type="Pfam" id="PF02836"/>
    </source>
</evidence>
<evidence type="ECO:0000313" key="10">
    <source>
        <dbReference type="EMBL" id="SIT15498.1"/>
    </source>
</evidence>
<protein>
    <submittedName>
        <fullName evidence="10">Beta-galactosidase</fullName>
    </submittedName>
</protein>